<dbReference type="EMBL" id="AP024169">
    <property type="protein sequence ID" value="BCN31834.1"/>
    <property type="molecule type" value="Genomic_DNA"/>
</dbReference>
<evidence type="ECO:0008006" key="3">
    <source>
        <dbReference type="Google" id="ProtNLM"/>
    </source>
</evidence>
<accession>A0A7R7IE81</accession>
<dbReference type="KEGG" id="ahb:bsdtb5_31290"/>
<evidence type="ECO:0000313" key="2">
    <source>
        <dbReference type="Proteomes" id="UP000595897"/>
    </source>
</evidence>
<dbReference type="AlphaFoldDB" id="A0A7R7IE81"/>
<evidence type="ECO:0000313" key="1">
    <source>
        <dbReference type="EMBL" id="BCN31834.1"/>
    </source>
</evidence>
<dbReference type="InterPro" id="IPR025051">
    <property type="entry name" value="DUF3990"/>
</dbReference>
<dbReference type="RefSeq" id="WP_271712925.1">
    <property type="nucleotide sequence ID" value="NZ_AP024169.1"/>
</dbReference>
<proteinExistence type="predicted"/>
<keyword evidence="2" id="KW-1185">Reference proteome</keyword>
<sequence>MLIYHGSFCVIQKPKIEYSRDKLNFGKGFYVTPLMEQAEAWVARFKRTGRNAIVNCYEYDENKVCQNYRIKKFKEYDDEWLDFIIACRNGDLIYQEYDVVEGGIANDKVFNTVELFMDGLISKYEALGRLKYQQPNYQICFINQEVINQYLLFKGSSEK</sequence>
<organism evidence="1 2">
    <name type="scientific">Anaeromicropila herbilytica</name>
    <dbReference type="NCBI Taxonomy" id="2785025"/>
    <lineage>
        <taxon>Bacteria</taxon>
        <taxon>Bacillati</taxon>
        <taxon>Bacillota</taxon>
        <taxon>Clostridia</taxon>
        <taxon>Lachnospirales</taxon>
        <taxon>Lachnospiraceae</taxon>
        <taxon>Anaeromicropila</taxon>
    </lineage>
</organism>
<name>A0A7R7IE81_9FIRM</name>
<reference evidence="1 2" key="1">
    <citation type="submission" date="2020-11" db="EMBL/GenBank/DDBJ databases">
        <title>Draft genome sequencing of a Lachnospiraceae strain isolated from anoxic soil subjected to BSD treatment.</title>
        <authorList>
            <person name="Uek A."/>
            <person name="Tonouchi A."/>
        </authorList>
    </citation>
    <scope>NUCLEOTIDE SEQUENCE [LARGE SCALE GENOMIC DNA]</scope>
    <source>
        <strain evidence="1 2">TB5</strain>
    </source>
</reference>
<gene>
    <name evidence="1" type="ORF">bsdtb5_31290</name>
</gene>
<dbReference type="Proteomes" id="UP000595897">
    <property type="component" value="Chromosome"/>
</dbReference>
<dbReference type="Pfam" id="PF13151">
    <property type="entry name" value="DUF3990"/>
    <property type="match status" value="1"/>
</dbReference>
<protein>
    <recommendedName>
        <fullName evidence="3">DUF3990 domain-containing protein</fullName>
    </recommendedName>
</protein>